<evidence type="ECO:0000259" key="1">
    <source>
        <dbReference type="Pfam" id="PF07883"/>
    </source>
</evidence>
<dbReference type="InterPro" id="IPR014710">
    <property type="entry name" value="RmlC-like_jellyroll"/>
</dbReference>
<name>A0A3B0SKM2_9ZZZZ</name>
<reference evidence="2" key="1">
    <citation type="submission" date="2018-06" db="EMBL/GenBank/DDBJ databases">
        <authorList>
            <person name="Zhirakovskaya E."/>
        </authorList>
    </citation>
    <scope>NUCLEOTIDE SEQUENCE</scope>
</reference>
<dbReference type="AlphaFoldDB" id="A0A3B0SKM2"/>
<feature type="non-terminal residue" evidence="2">
    <location>
        <position position="1"/>
    </location>
</feature>
<organism evidence="2">
    <name type="scientific">hydrothermal vent metagenome</name>
    <dbReference type="NCBI Taxonomy" id="652676"/>
    <lineage>
        <taxon>unclassified sequences</taxon>
        <taxon>metagenomes</taxon>
        <taxon>ecological metagenomes</taxon>
    </lineage>
</organism>
<dbReference type="InterPro" id="IPR013096">
    <property type="entry name" value="Cupin_2"/>
</dbReference>
<dbReference type="EMBL" id="UOEF01000415">
    <property type="protein sequence ID" value="VAW04743.1"/>
    <property type="molecule type" value="Genomic_DNA"/>
</dbReference>
<gene>
    <name evidence="2" type="ORF">MNBD_ALPHA04-296</name>
</gene>
<dbReference type="CDD" id="cd02208">
    <property type="entry name" value="cupin_RmlC-like"/>
    <property type="match status" value="1"/>
</dbReference>
<dbReference type="SUPFAM" id="SSF51182">
    <property type="entry name" value="RmlC-like cupins"/>
    <property type="match status" value="2"/>
</dbReference>
<evidence type="ECO:0000313" key="2">
    <source>
        <dbReference type="EMBL" id="VAW04743.1"/>
    </source>
</evidence>
<dbReference type="Pfam" id="PF07883">
    <property type="entry name" value="Cupin_2"/>
    <property type="match status" value="1"/>
</dbReference>
<protein>
    <recommendedName>
        <fullName evidence="1">Cupin type-2 domain-containing protein</fullName>
    </recommendedName>
</protein>
<sequence>QASQINRSLDVTEIDPAIYFRKEDPTDPFADFYQKFRDRRAADMANPSRPPDIASFPPSLNTNDKPWDKLENIFHFDWKKLRAQSPEGIAALNKAVKARLALDHPDLKIVQLMIADGGVLPTHADGAPGLYQVVGGHGMITNEGIRTEITPGTTIKLDPYDARRLEASSDALLRILWFRWAPDGDQRYLSAGYYLTGANQHIQPKQSMLPETFQYWGKAHKKPRSVAVIGPSILAENDFLSNQYAALATMRNALGKARSPYPETPAVLQESEIGWLDMETLKKANFFWAKDVRALGDLLVRWGEVMRYKGIFQAKRPGGGWDFNMSQMAWGPYARYVEHSHSIPEFYYMMSGPVEHWVGEHKYIVHPGDIFVTGSFEPHQSRGIVDGMPFRNISGSWAPNGDRSVFTKPAFILESLPEQVVGAVLKADEKFHP</sequence>
<dbReference type="InterPro" id="IPR011051">
    <property type="entry name" value="RmlC_Cupin_sf"/>
</dbReference>
<proteinExistence type="predicted"/>
<dbReference type="Gene3D" id="2.60.120.10">
    <property type="entry name" value="Jelly Rolls"/>
    <property type="match status" value="2"/>
</dbReference>
<feature type="domain" description="Cupin type-2" evidence="1">
    <location>
        <begin position="338"/>
        <end position="382"/>
    </location>
</feature>
<accession>A0A3B0SKM2</accession>